<dbReference type="Pfam" id="PF00072">
    <property type="entry name" value="Response_reg"/>
    <property type="match status" value="1"/>
</dbReference>
<feature type="modified residue" description="4-aspartylphosphate" evidence="2">
    <location>
        <position position="54"/>
    </location>
</feature>
<feature type="domain" description="Response regulatory" evidence="3">
    <location>
        <begin position="6"/>
        <end position="120"/>
    </location>
</feature>
<evidence type="ECO:0000259" key="3">
    <source>
        <dbReference type="PROSITE" id="PS50110"/>
    </source>
</evidence>
<dbReference type="PROSITE" id="PS50110">
    <property type="entry name" value="RESPONSE_REGULATORY"/>
    <property type="match status" value="1"/>
</dbReference>
<dbReference type="PANTHER" id="PTHR44591:SF3">
    <property type="entry name" value="RESPONSE REGULATORY DOMAIN-CONTAINING PROTEIN"/>
    <property type="match status" value="1"/>
</dbReference>
<gene>
    <name evidence="4" type="ORF">SAMN06296036_11424</name>
</gene>
<dbReference type="EMBL" id="FWZT01000014">
    <property type="protein sequence ID" value="SMF46128.1"/>
    <property type="molecule type" value="Genomic_DNA"/>
</dbReference>
<dbReference type="SUPFAM" id="SSF52172">
    <property type="entry name" value="CheY-like"/>
    <property type="match status" value="1"/>
</dbReference>
<dbReference type="AlphaFoldDB" id="A0A1Y6C6R0"/>
<dbReference type="PANTHER" id="PTHR44591">
    <property type="entry name" value="STRESS RESPONSE REGULATOR PROTEIN 1"/>
    <property type="match status" value="1"/>
</dbReference>
<dbReference type="STRING" id="1513793.SAMN06296036_11424"/>
<protein>
    <submittedName>
        <fullName evidence="4">Two-component system, chemotaxis family, response regulator CheY</fullName>
    </submittedName>
</protein>
<evidence type="ECO:0000256" key="2">
    <source>
        <dbReference type="PROSITE-ProRule" id="PRU00169"/>
    </source>
</evidence>
<sequence length="122" mass="13405">MTEKKSLLIIDDEGDIAEILATLLEDEFECEYVVSGEEGLNKIQTNQYSAIITDLEMPDISGINIIKTVRENNDNIPIFISTGHDHAHPKVQTALSIGAQAALHKPFLDPDDLIATLKPHLG</sequence>
<accession>A0A1Y6C6R0</accession>
<dbReference type="OrthoDB" id="5298833at2"/>
<evidence type="ECO:0000313" key="4">
    <source>
        <dbReference type="EMBL" id="SMF46128.1"/>
    </source>
</evidence>
<proteinExistence type="predicted"/>
<dbReference type="SMART" id="SM00448">
    <property type="entry name" value="REC"/>
    <property type="match status" value="1"/>
</dbReference>
<dbReference type="RefSeq" id="WP_132321561.1">
    <property type="nucleotide sequence ID" value="NZ_FWZT01000014.1"/>
</dbReference>
<keyword evidence="5" id="KW-1185">Reference proteome</keyword>
<dbReference type="InterPro" id="IPR001789">
    <property type="entry name" value="Sig_transdc_resp-reg_receiver"/>
</dbReference>
<evidence type="ECO:0000256" key="1">
    <source>
        <dbReference type="ARBA" id="ARBA00022553"/>
    </source>
</evidence>
<dbReference type="Proteomes" id="UP000192907">
    <property type="component" value="Unassembled WGS sequence"/>
</dbReference>
<organism evidence="4 5">
    <name type="scientific">Pseudobacteriovorax antillogorgiicola</name>
    <dbReference type="NCBI Taxonomy" id="1513793"/>
    <lineage>
        <taxon>Bacteria</taxon>
        <taxon>Pseudomonadati</taxon>
        <taxon>Bdellovibrionota</taxon>
        <taxon>Oligoflexia</taxon>
        <taxon>Oligoflexales</taxon>
        <taxon>Pseudobacteriovoracaceae</taxon>
        <taxon>Pseudobacteriovorax</taxon>
    </lineage>
</organism>
<dbReference type="GO" id="GO:0000160">
    <property type="term" value="P:phosphorelay signal transduction system"/>
    <property type="evidence" value="ECO:0007669"/>
    <property type="project" value="InterPro"/>
</dbReference>
<evidence type="ECO:0000313" key="5">
    <source>
        <dbReference type="Proteomes" id="UP000192907"/>
    </source>
</evidence>
<dbReference type="CDD" id="cd00156">
    <property type="entry name" value="REC"/>
    <property type="match status" value="1"/>
</dbReference>
<keyword evidence="1 2" id="KW-0597">Phosphoprotein</keyword>
<dbReference type="InterPro" id="IPR011006">
    <property type="entry name" value="CheY-like_superfamily"/>
</dbReference>
<dbReference type="Gene3D" id="3.40.50.2300">
    <property type="match status" value="1"/>
</dbReference>
<dbReference type="InterPro" id="IPR050595">
    <property type="entry name" value="Bact_response_regulator"/>
</dbReference>
<reference evidence="5" key="1">
    <citation type="submission" date="2017-04" db="EMBL/GenBank/DDBJ databases">
        <authorList>
            <person name="Varghese N."/>
            <person name="Submissions S."/>
        </authorList>
    </citation>
    <scope>NUCLEOTIDE SEQUENCE [LARGE SCALE GENOMIC DNA]</scope>
    <source>
        <strain evidence="5">RKEM611</strain>
    </source>
</reference>
<name>A0A1Y6C6R0_9BACT</name>